<comment type="subcellular location">
    <subcellularLocation>
        <location evidence="1">Endoplasmic reticulum</location>
    </subcellularLocation>
    <subcellularLocation>
        <location evidence="2">Golgi apparatus membrane</location>
    </subcellularLocation>
</comment>
<protein>
    <recommendedName>
        <fullName evidence="4">Sterol regulatory element-binding protein cleavage-activating protein</fullName>
    </recommendedName>
</protein>
<evidence type="ECO:0000256" key="5">
    <source>
        <dbReference type="ARBA" id="ARBA00022574"/>
    </source>
</evidence>
<dbReference type="GO" id="GO:0032933">
    <property type="term" value="P:SREBP signaling pathway"/>
    <property type="evidence" value="ECO:0007669"/>
    <property type="project" value="InterPro"/>
</dbReference>
<dbReference type="GeneID" id="30035762"/>
<sequence>MGEEHGFKNGIDSQTDQPAYSPVEEGAYARPDGSRPGSRNRTEDSTDGDVDSVPDSPSQALADFHDEWSISDPLLIKQAVIFPPSFFNPLRARNHDTEWDKKIAQLRSLLTNDSSLLTSNNRNDSALDHVQLPYAHFIPSPQQSDISQYAVNSQVAQSLLLSPKIKENRFQYSRGLLISYLSRDKRSSTWSDAITTVCCESPSLGTLQPTSKTHDNPINVIPNFPRAFLPPLFIYSAFAIYKDVVFTDTRCVRSRTGLVIAQVVQIMLSVFSAATITSVFFPQFCFSALYSFSALPAIIIMGSIENTLTLINSVSGTRPEISPTSRVAIAAQQAFPKTVKAKLITAFLLSLVIMANLDKVINSIFLFSTLSVLIDLALHVTYFTAVLSVDIRRLELAEVLLNPLDDEEPIVKHDSGTSSIPFFRQYQQLKGFRLRTFLYLNYLNPRQRYPIVMASIVVIHMWLSLAGPLKDTATLQISSHFLDRTILFMNDLLNVHNYTVNIGSDVVPLVIYNPIVLSFDDNSNCFHFSPFLSTTSSIIGGYSLFILFEFVLSLAIILLAAALILKLLLPKRDCAEEDRAGLHSDSENKFSSKDLAGYHTLDVIQIVVNKSWIATVSLDHGICVWNVCDGKRSGSKQDCKFRTLPPRLWPVSRVLVGLNSMLVIISAHNHVIEAWDFKNNKILYSIKDDELFPANSLLLLSFIVADQVVIITRSGAFVTISRTGTKETICPDLTFGRDVELIAATLLVTPKINDKVVCLFSDNSIVVVTHVAGTQWSFRSLDLLESLTAVSERRRGSKDTVFYRPYPAYPPIEIAEASSPSFLVASNMNRASIPCTRPMEMKEKAHSVVSVPAIHMVLVVSELKASLFDVHTGVIVRHFQLGLYKPDTIRVFHAQPTHCRFCGCASIESISVAYYDQEDKGLVICHTVQIENRAKNNICLRVERDPRETRCLGFEAATEQVHWIDRVEGWDTTDINMMMGVRRKENPQSSGSPSPDSGRRSPATGTERRDLSMSATTSVLRRISNKLSQGASSTSSASYSTPQPPTHGQKKPPLNITWEGWAMTGKGKVSYYNIPDVPGKPGSYNIQNLSRDDYIPQASSRLLIRTVGPAVKYGKKSIAVAFGNVIKIMYFGNEEFHDEIIYGNRLVGIPSYESAPPSNTPSASRRWKREIAY</sequence>
<keyword evidence="17" id="KW-1185">Reference proteome</keyword>
<dbReference type="GO" id="GO:0032936">
    <property type="term" value="C:SREBP-SCAP complex"/>
    <property type="evidence" value="ECO:0007669"/>
    <property type="project" value="TreeGrafter"/>
</dbReference>
<dbReference type="GO" id="GO:0045540">
    <property type="term" value="P:regulation of cholesterol biosynthetic process"/>
    <property type="evidence" value="ECO:0007669"/>
    <property type="project" value="TreeGrafter"/>
</dbReference>
<evidence type="ECO:0000256" key="4">
    <source>
        <dbReference type="ARBA" id="ARBA00019541"/>
    </source>
</evidence>
<evidence type="ECO:0000259" key="15">
    <source>
        <dbReference type="PROSITE" id="PS50156"/>
    </source>
</evidence>
<reference evidence="16 17" key="1">
    <citation type="submission" date="2016-02" db="EMBL/GenBank/DDBJ databases">
        <title>Complete genome sequence and transcriptome regulation of the pentose utilising yeast Sugiyamaella lignohabitans.</title>
        <authorList>
            <person name="Bellasio M."/>
            <person name="Peymann A."/>
            <person name="Valli M."/>
            <person name="Sipitzky M."/>
            <person name="Graf A."/>
            <person name="Sauer M."/>
            <person name="Marx H."/>
            <person name="Mattanovich D."/>
        </authorList>
    </citation>
    <scope>NUCLEOTIDE SEQUENCE [LARGE SCALE GENOMIC DNA]</scope>
    <source>
        <strain evidence="16 17">CBS 10342</strain>
    </source>
</reference>
<evidence type="ECO:0000256" key="12">
    <source>
        <dbReference type="ARBA" id="ARBA00023221"/>
    </source>
</evidence>
<evidence type="ECO:0000256" key="9">
    <source>
        <dbReference type="ARBA" id="ARBA00023098"/>
    </source>
</evidence>
<dbReference type="KEGG" id="slb:AWJ20_3710"/>
<dbReference type="GO" id="GO:0032934">
    <property type="term" value="F:sterol binding"/>
    <property type="evidence" value="ECO:0007669"/>
    <property type="project" value="InterPro"/>
</dbReference>
<comment type="similarity">
    <text evidence="3">Belongs to the WD repeat SCAP family.</text>
</comment>
<dbReference type="PANTHER" id="PTHR46378">
    <property type="entry name" value="STEROL REGULATORY ELEMENT-BINDING PROTEIN CLEAVAGE-ACTIVATING PROTEIN"/>
    <property type="match status" value="1"/>
</dbReference>
<dbReference type="AlphaFoldDB" id="A0A167BWH9"/>
<dbReference type="InterPro" id="IPR053958">
    <property type="entry name" value="HMGCR/SNAP/NPC1-like_SSD"/>
</dbReference>
<evidence type="ECO:0000256" key="3">
    <source>
        <dbReference type="ARBA" id="ARBA00007410"/>
    </source>
</evidence>
<dbReference type="Gene3D" id="2.130.10.10">
    <property type="entry name" value="YVTN repeat-like/Quinoprotein amine dehydrogenase"/>
    <property type="match status" value="1"/>
</dbReference>
<evidence type="ECO:0000256" key="7">
    <source>
        <dbReference type="ARBA" id="ARBA00022824"/>
    </source>
</evidence>
<dbReference type="GO" id="GO:0000139">
    <property type="term" value="C:Golgi membrane"/>
    <property type="evidence" value="ECO:0007669"/>
    <property type="project" value="UniProtKB-SubCell"/>
</dbReference>
<feature type="transmembrane region" description="Helical" evidence="14">
    <location>
        <begin position="227"/>
        <end position="246"/>
    </location>
</feature>
<evidence type="ECO:0000256" key="8">
    <source>
        <dbReference type="ARBA" id="ARBA00023034"/>
    </source>
</evidence>
<feature type="compositionally biased region" description="Low complexity" evidence="13">
    <location>
        <begin position="989"/>
        <end position="1002"/>
    </location>
</feature>
<keyword evidence="10" id="KW-0446">Lipid-binding</keyword>
<evidence type="ECO:0000256" key="13">
    <source>
        <dbReference type="SAM" id="MobiDB-lite"/>
    </source>
</evidence>
<evidence type="ECO:0000256" key="10">
    <source>
        <dbReference type="ARBA" id="ARBA00023121"/>
    </source>
</evidence>
<keyword evidence="9" id="KW-0443">Lipid metabolism</keyword>
<evidence type="ECO:0000256" key="11">
    <source>
        <dbReference type="ARBA" id="ARBA00023136"/>
    </source>
</evidence>
<dbReference type="InterPro" id="IPR030225">
    <property type="entry name" value="SCAP"/>
</dbReference>
<dbReference type="OrthoDB" id="1914839at2759"/>
<evidence type="ECO:0000313" key="17">
    <source>
        <dbReference type="Proteomes" id="UP000189580"/>
    </source>
</evidence>
<feature type="region of interest" description="Disordered" evidence="13">
    <location>
        <begin position="984"/>
        <end position="1055"/>
    </location>
</feature>
<feature type="transmembrane region" description="Helical" evidence="14">
    <location>
        <begin position="363"/>
        <end position="387"/>
    </location>
</feature>
<feature type="domain" description="SSD" evidence="15">
    <location>
        <begin position="227"/>
        <end position="389"/>
    </location>
</feature>
<feature type="transmembrane region" description="Helical" evidence="14">
    <location>
        <begin position="258"/>
        <end position="281"/>
    </location>
</feature>
<dbReference type="PANTHER" id="PTHR46378:SF1">
    <property type="entry name" value="STEROL REGULATORY ELEMENT-BINDING PROTEIN CLEAVAGE-ACTIVATING PROTEIN"/>
    <property type="match status" value="1"/>
</dbReference>
<evidence type="ECO:0000256" key="14">
    <source>
        <dbReference type="SAM" id="Phobius"/>
    </source>
</evidence>
<keyword evidence="11 14" id="KW-0472">Membrane</keyword>
<keyword evidence="14" id="KW-0812">Transmembrane</keyword>
<evidence type="ECO:0000256" key="1">
    <source>
        <dbReference type="ARBA" id="ARBA00004240"/>
    </source>
</evidence>
<dbReference type="Proteomes" id="UP000189580">
    <property type="component" value="Chromosome c"/>
</dbReference>
<feature type="region of interest" description="Disordered" evidence="13">
    <location>
        <begin position="1"/>
        <end position="60"/>
    </location>
</feature>
<keyword evidence="6" id="KW-0677">Repeat</keyword>
<dbReference type="Pfam" id="PF12349">
    <property type="entry name" value="Sterol-sensing"/>
    <property type="match status" value="1"/>
</dbReference>
<dbReference type="InterPro" id="IPR011047">
    <property type="entry name" value="Quinoprotein_ADH-like_sf"/>
</dbReference>
<keyword evidence="12" id="KW-0753">Steroid metabolism</keyword>
<dbReference type="InterPro" id="IPR015943">
    <property type="entry name" value="WD40/YVTN_repeat-like_dom_sf"/>
</dbReference>
<dbReference type="InterPro" id="IPR000731">
    <property type="entry name" value="SSD"/>
</dbReference>
<feature type="transmembrane region" description="Helical" evidence="14">
    <location>
        <begin position="287"/>
        <end position="304"/>
    </location>
</feature>
<feature type="transmembrane region" description="Helical" evidence="14">
    <location>
        <begin position="449"/>
        <end position="469"/>
    </location>
</feature>
<evidence type="ECO:0000256" key="6">
    <source>
        <dbReference type="ARBA" id="ARBA00022737"/>
    </source>
</evidence>
<dbReference type="SUPFAM" id="SSF50998">
    <property type="entry name" value="Quinoprotein alcohol dehydrogenase-like"/>
    <property type="match status" value="1"/>
</dbReference>
<gene>
    <name evidence="16" type="ORF">AWJ20_3710</name>
</gene>
<proteinExistence type="inferred from homology"/>
<evidence type="ECO:0000256" key="2">
    <source>
        <dbReference type="ARBA" id="ARBA00004394"/>
    </source>
</evidence>
<dbReference type="RefSeq" id="XP_018733393.1">
    <property type="nucleotide sequence ID" value="XM_018880733.1"/>
</dbReference>
<keyword evidence="5" id="KW-0853">WD repeat</keyword>
<keyword evidence="7" id="KW-0256">Endoplasmic reticulum</keyword>
<keyword evidence="14" id="KW-1133">Transmembrane helix</keyword>
<feature type="transmembrane region" description="Helical" evidence="14">
    <location>
        <begin position="542"/>
        <end position="569"/>
    </location>
</feature>
<dbReference type="GO" id="GO:0008202">
    <property type="term" value="P:steroid metabolic process"/>
    <property type="evidence" value="ECO:0007669"/>
    <property type="project" value="UniProtKB-KW"/>
</dbReference>
<name>A0A167BWH9_9ASCO</name>
<feature type="compositionally biased region" description="Low complexity" evidence="13">
    <location>
        <begin position="1028"/>
        <end position="1041"/>
    </location>
</feature>
<dbReference type="GO" id="GO:0005789">
    <property type="term" value="C:endoplasmic reticulum membrane"/>
    <property type="evidence" value="ECO:0007669"/>
    <property type="project" value="InterPro"/>
</dbReference>
<dbReference type="EMBL" id="CP014500">
    <property type="protein sequence ID" value="ANB10916.1"/>
    <property type="molecule type" value="Genomic_DNA"/>
</dbReference>
<accession>A0A167BWH9</accession>
<dbReference type="PROSITE" id="PS50156">
    <property type="entry name" value="SSD"/>
    <property type="match status" value="1"/>
</dbReference>
<keyword evidence="8" id="KW-0333">Golgi apparatus</keyword>
<organism evidence="16 17">
    <name type="scientific">Sugiyamaella lignohabitans</name>
    <dbReference type="NCBI Taxonomy" id="796027"/>
    <lineage>
        <taxon>Eukaryota</taxon>
        <taxon>Fungi</taxon>
        <taxon>Dikarya</taxon>
        <taxon>Ascomycota</taxon>
        <taxon>Saccharomycotina</taxon>
        <taxon>Dipodascomycetes</taxon>
        <taxon>Dipodascales</taxon>
        <taxon>Trichomonascaceae</taxon>
        <taxon>Sugiyamaella</taxon>
    </lineage>
</organism>
<evidence type="ECO:0000313" key="16">
    <source>
        <dbReference type="EMBL" id="ANB10916.1"/>
    </source>
</evidence>